<keyword evidence="2" id="KW-0808">Transferase</keyword>
<evidence type="ECO:0000256" key="6">
    <source>
        <dbReference type="ARBA" id="ARBA00022918"/>
    </source>
</evidence>
<proteinExistence type="inferred from homology"/>
<dbReference type="AlphaFoldDB" id="A0A849HYA1"/>
<dbReference type="GO" id="GO:0003723">
    <property type="term" value="F:RNA binding"/>
    <property type="evidence" value="ECO:0007669"/>
    <property type="project" value="InterPro"/>
</dbReference>
<dbReference type="CDD" id="cd03487">
    <property type="entry name" value="RT_Bac_retron_II"/>
    <property type="match status" value="1"/>
</dbReference>
<dbReference type="GO" id="GO:0046872">
    <property type="term" value="F:metal ion binding"/>
    <property type="evidence" value="ECO:0007669"/>
    <property type="project" value="UniProtKB-KW"/>
</dbReference>
<evidence type="ECO:0000256" key="7">
    <source>
        <dbReference type="ARBA" id="ARBA00023118"/>
    </source>
</evidence>
<dbReference type="Pfam" id="PF00078">
    <property type="entry name" value="RVT_1"/>
    <property type="match status" value="1"/>
</dbReference>
<dbReference type="PRINTS" id="PR00866">
    <property type="entry name" value="RNADNAPOLMS"/>
</dbReference>
<reference evidence="11 12" key="1">
    <citation type="submission" date="2020-04" db="EMBL/GenBank/DDBJ databases">
        <title>Enterovirga sp. isolate from soil.</title>
        <authorList>
            <person name="Chea S."/>
            <person name="Kim D.-U."/>
        </authorList>
    </citation>
    <scope>NUCLEOTIDE SEQUENCE [LARGE SCALE GENOMIC DNA]</scope>
    <source>
        <strain evidence="11 12">DB1703</strain>
    </source>
</reference>
<dbReference type="SUPFAM" id="SSF56672">
    <property type="entry name" value="DNA/RNA polymerases"/>
    <property type="match status" value="1"/>
</dbReference>
<dbReference type="InterPro" id="IPR053543">
    <property type="entry name" value="Bacterial_RT"/>
</dbReference>
<name>A0A849HYA1_9HYPH</name>
<evidence type="ECO:0000256" key="3">
    <source>
        <dbReference type="ARBA" id="ARBA00022695"/>
    </source>
</evidence>
<protein>
    <recommendedName>
        <fullName evidence="1">RNA-directed DNA polymerase</fullName>
        <ecNumber evidence="1">2.7.7.49</ecNumber>
    </recommendedName>
</protein>
<sequence length="516" mass="58891">MAPNERLKMVQRRLASVLLQIQTEQERSRTKKACILSHGFKRELSILTNARNHRNKRFVFNLDLEDFFPTFNFGRVRGFFMRDQNFQLHPAAATVLAQIACHNNHLPQGSPCSPVISNLLAHMLDLRLNKIARRHKCTYTRYADDLTFSTNKKDFPEVIGATSPGDPNKWSAGNDLLASVYLSGHKINHSKTRMQYRDSRQETTGLVVNRKINVSVDYYKLVRAMCDRLFASGIAFRQDKNKIEPVSRSHLQGKLAFIYHIRGQETSHRKLQKKDQPGYYRLYSQFLDYCNLYDVDRPTIICEGKTDNVYIRSAIEALSSKVPGLLDSEKKLTVRLFKYTKITSTIQDLAGGTDQLKKLVREYANRTQMFKTTPSHPLILVTDVDKGSTEFFKAVSAILGTTVAGADPFYHLIKNLYVVPVPKIKHPETAIEDLFDDTLLNEKVDGKSFDRTNKEKDGTKFYGKHVFATRVVWPNRSTINFARFEPLLRAFEDVKSHYKTLTSTSVKSPAPIAAAA</sequence>
<keyword evidence="12" id="KW-1185">Reference proteome</keyword>
<evidence type="ECO:0000313" key="11">
    <source>
        <dbReference type="EMBL" id="NNM72506.1"/>
    </source>
</evidence>
<dbReference type="InterPro" id="IPR043502">
    <property type="entry name" value="DNA/RNA_pol_sf"/>
</dbReference>
<evidence type="ECO:0000256" key="2">
    <source>
        <dbReference type="ARBA" id="ARBA00022679"/>
    </source>
</evidence>
<keyword evidence="3" id="KW-0548">Nucleotidyltransferase</keyword>
<keyword evidence="4" id="KW-0479">Metal-binding</keyword>
<evidence type="ECO:0000256" key="5">
    <source>
        <dbReference type="ARBA" id="ARBA00022842"/>
    </source>
</evidence>
<comment type="similarity">
    <text evidence="8">Belongs to the bacterial reverse transcriptase family.</text>
</comment>
<keyword evidence="7" id="KW-0051">Antiviral defense</keyword>
<keyword evidence="5" id="KW-0460">Magnesium</keyword>
<dbReference type="GO" id="GO:0003964">
    <property type="term" value="F:RNA-directed DNA polymerase activity"/>
    <property type="evidence" value="ECO:0007669"/>
    <property type="project" value="UniProtKB-KW"/>
</dbReference>
<dbReference type="InterPro" id="IPR000123">
    <property type="entry name" value="Reverse_transcriptase_msDNA"/>
</dbReference>
<dbReference type="EC" id="2.7.7.49" evidence="1"/>
<keyword evidence="6 11" id="KW-0695">RNA-directed DNA polymerase</keyword>
<evidence type="ECO:0000313" key="12">
    <source>
        <dbReference type="Proteomes" id="UP000564885"/>
    </source>
</evidence>
<dbReference type="PANTHER" id="PTHR34047">
    <property type="entry name" value="NUCLEAR INTRON MATURASE 1, MITOCHONDRIAL-RELATED"/>
    <property type="match status" value="1"/>
</dbReference>
<dbReference type="PROSITE" id="PS50878">
    <property type="entry name" value="RT_POL"/>
    <property type="match status" value="1"/>
</dbReference>
<gene>
    <name evidence="11" type="ORF">HJG44_08915</name>
</gene>
<dbReference type="Proteomes" id="UP000564885">
    <property type="component" value="Unassembled WGS sequence"/>
</dbReference>
<evidence type="ECO:0000256" key="9">
    <source>
        <dbReference type="ARBA" id="ARBA00048173"/>
    </source>
</evidence>
<evidence type="ECO:0000256" key="8">
    <source>
        <dbReference type="ARBA" id="ARBA00034120"/>
    </source>
</evidence>
<comment type="catalytic activity">
    <reaction evidence="9">
        <text>DNA(n) + a 2'-deoxyribonucleoside 5'-triphosphate = DNA(n+1) + diphosphate</text>
        <dbReference type="Rhea" id="RHEA:22508"/>
        <dbReference type="Rhea" id="RHEA-COMP:17339"/>
        <dbReference type="Rhea" id="RHEA-COMP:17340"/>
        <dbReference type="ChEBI" id="CHEBI:33019"/>
        <dbReference type="ChEBI" id="CHEBI:61560"/>
        <dbReference type="ChEBI" id="CHEBI:173112"/>
        <dbReference type="EC" id="2.7.7.49"/>
    </reaction>
</comment>
<evidence type="ECO:0000259" key="10">
    <source>
        <dbReference type="PROSITE" id="PS50878"/>
    </source>
</evidence>
<evidence type="ECO:0000256" key="1">
    <source>
        <dbReference type="ARBA" id="ARBA00012493"/>
    </source>
</evidence>
<dbReference type="PANTHER" id="PTHR34047:SF7">
    <property type="entry name" value="RNA-DIRECTED DNA POLYMERASE"/>
    <property type="match status" value="1"/>
</dbReference>
<evidence type="ECO:0000256" key="4">
    <source>
        <dbReference type="ARBA" id="ARBA00022723"/>
    </source>
</evidence>
<organism evidence="11 12">
    <name type="scientific">Enterovirga aerilata</name>
    <dbReference type="NCBI Taxonomy" id="2730920"/>
    <lineage>
        <taxon>Bacteria</taxon>
        <taxon>Pseudomonadati</taxon>
        <taxon>Pseudomonadota</taxon>
        <taxon>Alphaproteobacteria</taxon>
        <taxon>Hyphomicrobiales</taxon>
        <taxon>Methylobacteriaceae</taxon>
        <taxon>Enterovirga</taxon>
    </lineage>
</organism>
<dbReference type="NCBIfam" id="NF038237">
    <property type="entry name" value="retron_Ec67_fus"/>
    <property type="match status" value="1"/>
</dbReference>
<feature type="domain" description="Reverse transcriptase" evidence="10">
    <location>
        <begin position="1"/>
        <end position="208"/>
    </location>
</feature>
<accession>A0A849HYA1</accession>
<dbReference type="GO" id="GO:0051607">
    <property type="term" value="P:defense response to virus"/>
    <property type="evidence" value="ECO:0007669"/>
    <property type="project" value="UniProtKB-KW"/>
</dbReference>
<dbReference type="InterPro" id="IPR000477">
    <property type="entry name" value="RT_dom"/>
</dbReference>
<dbReference type="EMBL" id="JABEPP010000002">
    <property type="protein sequence ID" value="NNM72506.1"/>
    <property type="molecule type" value="Genomic_DNA"/>
</dbReference>
<comment type="caution">
    <text evidence="11">The sequence shown here is derived from an EMBL/GenBank/DDBJ whole genome shotgun (WGS) entry which is preliminary data.</text>
</comment>
<dbReference type="InterPro" id="IPR051083">
    <property type="entry name" value="GrpII_Intron_Splice-Mob/Def"/>
</dbReference>